<evidence type="ECO:0000259" key="12">
    <source>
        <dbReference type="Pfam" id="PF14841"/>
    </source>
</evidence>
<keyword evidence="14" id="KW-0966">Cell projection</keyword>
<dbReference type="EMBL" id="JAMFMB010000021">
    <property type="protein sequence ID" value="MCL6285048.1"/>
    <property type="molecule type" value="Genomic_DNA"/>
</dbReference>
<keyword evidence="14" id="KW-0282">Flagellum</keyword>
<comment type="caution">
    <text evidence="14">The sequence shown here is derived from an EMBL/GenBank/DDBJ whole genome shotgun (WGS) entry which is preliminary data.</text>
</comment>
<keyword evidence="6" id="KW-0145">Chemotaxis</keyword>
<feature type="domain" description="Flagellar motor switch protein FliG C-terminal" evidence="11">
    <location>
        <begin position="244"/>
        <end position="355"/>
    </location>
</feature>
<keyword evidence="8" id="KW-0472">Membrane</keyword>
<evidence type="ECO:0000313" key="14">
    <source>
        <dbReference type="EMBL" id="MCL6285048.1"/>
    </source>
</evidence>
<dbReference type="Pfam" id="PF01706">
    <property type="entry name" value="FliG_C"/>
    <property type="match status" value="1"/>
</dbReference>
<evidence type="ECO:0000256" key="9">
    <source>
        <dbReference type="ARBA" id="ARBA00023143"/>
    </source>
</evidence>
<dbReference type="SUPFAM" id="SSF48029">
    <property type="entry name" value="FliG"/>
    <property type="match status" value="2"/>
</dbReference>
<evidence type="ECO:0000256" key="7">
    <source>
        <dbReference type="ARBA" id="ARBA00022779"/>
    </source>
</evidence>
<evidence type="ECO:0000256" key="8">
    <source>
        <dbReference type="ARBA" id="ARBA00023136"/>
    </source>
</evidence>
<evidence type="ECO:0000256" key="10">
    <source>
        <dbReference type="ARBA" id="ARBA00025598"/>
    </source>
</evidence>
<protein>
    <recommendedName>
        <fullName evidence="4">Flagellar motor switch protein FliG</fullName>
    </recommendedName>
</protein>
<dbReference type="InterPro" id="IPR032779">
    <property type="entry name" value="FliG_M"/>
</dbReference>
<dbReference type="PANTHER" id="PTHR30534">
    <property type="entry name" value="FLAGELLAR MOTOR SWITCH PROTEIN FLIG"/>
    <property type="match status" value="1"/>
</dbReference>
<dbReference type="Pfam" id="PF14841">
    <property type="entry name" value="FliG_M"/>
    <property type="match status" value="1"/>
</dbReference>
<evidence type="ECO:0000256" key="2">
    <source>
        <dbReference type="ARBA" id="ARBA00004413"/>
    </source>
</evidence>
<organism evidence="14 15">
    <name type="scientific">Ruegeria spongiae</name>
    <dbReference type="NCBI Taxonomy" id="2942209"/>
    <lineage>
        <taxon>Bacteria</taxon>
        <taxon>Pseudomonadati</taxon>
        <taxon>Pseudomonadota</taxon>
        <taxon>Alphaproteobacteria</taxon>
        <taxon>Rhodobacterales</taxon>
        <taxon>Roseobacteraceae</taxon>
        <taxon>Ruegeria</taxon>
    </lineage>
</organism>
<keyword evidence="14" id="KW-0969">Cilium</keyword>
<keyword evidence="7" id="KW-0283">Flagellar rotation</keyword>
<comment type="function">
    <text evidence="10">FliG is one of three proteins (FliG, FliN, FliM) that forms the rotor-mounted switch complex (C ring), located at the base of the basal body. This complex interacts with the CheY and CheZ chemotaxis proteins, in addition to contacting components of the motor that determine the direction of flagellar rotation.</text>
</comment>
<keyword evidence="5" id="KW-1003">Cell membrane</keyword>
<gene>
    <name evidence="14" type="ORF">M3P21_16065</name>
</gene>
<evidence type="ECO:0000256" key="4">
    <source>
        <dbReference type="ARBA" id="ARBA00021870"/>
    </source>
</evidence>
<sequence length="364" mass="39102">MQHDTALMPLGMNTVETGAVDATSEKRVPRRLDGRQKAAVIVRLLLTEGADIPIEDLPEDLQEILTHQMADMGLIDRLTLDAVAHEFAEALEGVGLSFPHGIADALTAMDGKIAPGTAARLRRAAGVQQSGDPWPKLRKLEAVELAAFAQSESTEVAAVLLSKLDTPKAAELLGLLPGPVARRITYAISGTTHISPDAVDRIGRALLTQAETRPPTAFEDRPEKRVGEILNQSPSSTRDQVLSALDEEDADFATCVRKVLFTFADIARRIAPKDATSVARAVEQDVLVTALVAATEPDDVSTAEFLLSNMTSRMADALREEMAEKGKVKQVDGEQAMTTIVAAIRTLEQDGGLTLLSPDEEDDE</sequence>
<dbReference type="PANTHER" id="PTHR30534:SF0">
    <property type="entry name" value="FLAGELLAR MOTOR SWITCH PROTEIN FLIG"/>
    <property type="match status" value="1"/>
</dbReference>
<evidence type="ECO:0000259" key="11">
    <source>
        <dbReference type="Pfam" id="PF01706"/>
    </source>
</evidence>
<keyword evidence="15" id="KW-1185">Reference proteome</keyword>
<evidence type="ECO:0000259" key="13">
    <source>
        <dbReference type="Pfam" id="PF14842"/>
    </source>
</evidence>
<proteinExistence type="inferred from homology"/>
<accession>A0ABT0Q5D4</accession>
<dbReference type="InterPro" id="IPR028263">
    <property type="entry name" value="FliG_N"/>
</dbReference>
<comment type="similarity">
    <text evidence="3">Belongs to the FliG family.</text>
</comment>
<dbReference type="Pfam" id="PF14842">
    <property type="entry name" value="FliG_N"/>
    <property type="match status" value="1"/>
</dbReference>
<evidence type="ECO:0000256" key="5">
    <source>
        <dbReference type="ARBA" id="ARBA00022475"/>
    </source>
</evidence>
<dbReference type="InterPro" id="IPR000090">
    <property type="entry name" value="Flg_Motor_Flig"/>
</dbReference>
<evidence type="ECO:0000313" key="15">
    <source>
        <dbReference type="Proteomes" id="UP001203880"/>
    </source>
</evidence>
<name>A0ABT0Q5D4_9RHOB</name>
<evidence type="ECO:0000256" key="1">
    <source>
        <dbReference type="ARBA" id="ARBA00004117"/>
    </source>
</evidence>
<evidence type="ECO:0000256" key="3">
    <source>
        <dbReference type="ARBA" id="ARBA00010299"/>
    </source>
</evidence>
<dbReference type="Proteomes" id="UP001203880">
    <property type="component" value="Unassembled WGS sequence"/>
</dbReference>
<feature type="domain" description="Flagellar motor switch protein FliG N-terminal" evidence="13">
    <location>
        <begin position="32"/>
        <end position="134"/>
    </location>
</feature>
<dbReference type="InterPro" id="IPR023087">
    <property type="entry name" value="Flg_Motor_Flig_C"/>
</dbReference>
<keyword evidence="9" id="KW-0975">Bacterial flagellum</keyword>
<feature type="domain" description="Flagellar motor switch protein FliG middle" evidence="12">
    <location>
        <begin position="144"/>
        <end position="212"/>
    </location>
</feature>
<dbReference type="PRINTS" id="PR00954">
    <property type="entry name" value="FLGMOTORFLIG"/>
</dbReference>
<comment type="subcellular location">
    <subcellularLocation>
        <location evidence="1">Bacterial flagellum basal body</location>
    </subcellularLocation>
    <subcellularLocation>
        <location evidence="2">Cell membrane</location>
        <topology evidence="2">Peripheral membrane protein</topology>
        <orientation evidence="2">Cytoplasmic side</orientation>
    </subcellularLocation>
</comment>
<reference evidence="14" key="1">
    <citation type="submission" date="2022-05" db="EMBL/GenBank/DDBJ databases">
        <authorList>
            <person name="Park J.-S."/>
        </authorList>
    </citation>
    <scope>NUCLEOTIDE SEQUENCE</scope>
    <source>
        <strain evidence="14">2012CJ41-6</strain>
    </source>
</reference>
<dbReference type="Gene3D" id="1.10.220.30">
    <property type="match status" value="3"/>
</dbReference>
<evidence type="ECO:0000256" key="6">
    <source>
        <dbReference type="ARBA" id="ARBA00022500"/>
    </source>
</evidence>
<dbReference type="InterPro" id="IPR011002">
    <property type="entry name" value="FliG_a-hlx"/>
</dbReference>
<dbReference type="RefSeq" id="WP_249711458.1">
    <property type="nucleotide sequence ID" value="NZ_JAMFMB010000021.1"/>
</dbReference>